<feature type="compositionally biased region" description="Acidic residues" evidence="9">
    <location>
        <begin position="75"/>
        <end position="100"/>
    </location>
</feature>
<dbReference type="SMART" id="SM00487">
    <property type="entry name" value="DEXDc"/>
    <property type="match status" value="1"/>
</dbReference>
<evidence type="ECO:0000256" key="6">
    <source>
        <dbReference type="ARBA" id="ARBA00022884"/>
    </source>
</evidence>
<feature type="compositionally biased region" description="Basic and acidic residues" evidence="9">
    <location>
        <begin position="638"/>
        <end position="650"/>
    </location>
</feature>
<keyword evidence="3" id="KW-0378">Hydrolase</keyword>
<dbReference type="Pfam" id="PF00270">
    <property type="entry name" value="DEAD"/>
    <property type="match status" value="2"/>
</dbReference>
<dbReference type="GO" id="GO:0005524">
    <property type="term" value="F:ATP binding"/>
    <property type="evidence" value="ECO:0007669"/>
    <property type="project" value="UniProtKB-KW"/>
</dbReference>
<dbReference type="EC" id="3.6.4.13" evidence="1"/>
<dbReference type="InterPro" id="IPR001650">
    <property type="entry name" value="Helicase_C-like"/>
</dbReference>
<evidence type="ECO:0000313" key="13">
    <source>
        <dbReference type="Proteomes" id="UP001182556"/>
    </source>
</evidence>
<feature type="region of interest" description="Disordered" evidence="9">
    <location>
        <begin position="272"/>
        <end position="326"/>
    </location>
</feature>
<dbReference type="GO" id="GO:0016787">
    <property type="term" value="F:hydrolase activity"/>
    <property type="evidence" value="ECO:0007669"/>
    <property type="project" value="UniProtKB-KW"/>
</dbReference>
<keyword evidence="2" id="KW-0547">Nucleotide-binding</keyword>
<keyword evidence="6" id="KW-0694">RNA-binding</keyword>
<comment type="catalytic activity">
    <reaction evidence="8">
        <text>ATP + H2O = ADP + phosphate + H(+)</text>
        <dbReference type="Rhea" id="RHEA:13065"/>
        <dbReference type="ChEBI" id="CHEBI:15377"/>
        <dbReference type="ChEBI" id="CHEBI:15378"/>
        <dbReference type="ChEBI" id="CHEBI:30616"/>
        <dbReference type="ChEBI" id="CHEBI:43474"/>
        <dbReference type="ChEBI" id="CHEBI:456216"/>
        <dbReference type="EC" id="3.6.4.13"/>
    </reaction>
</comment>
<sequence>MASTFNLLTAGGARFNKQRFGGDIDLFNKKPAKPTRKGKERATALSSTSGALPSSLDFFHDHPHTSRHAASANDSDGEVDDSEEDEDEEDDDDDEDEEEVAPPKQKITLTGAEPLPKSLHANLPALTTHPNHPLPSSSGEPLLKALRGANITGLWGVQCAVAGCLLDGKDVMCVAPTGSGKTLSYLLPTLVQLRRPARDLRSAQDESDGSDDDEPGRKDHGKGIRSLVLVPTHDLAIQIAGVCKAITQGRKWRVLVLSKATERAVCESAPGKRFGKEAKATTSAKNGESDESDDEEMEGDDESTGSTNEFGDDEEGEEKDDEDEQAQGGLGIDILIATPERLHHLLDNKLVHLKDTRHVILDESDRLLSDDFRPQILPILSAASNPAVQKCFLSATMPSGSEAIAKKWLRDGGVRVVVGLKDAAVSTVSQSLLYTASEPGKLLAIRNLVSSGQLPYPSLVFVQSVARAEELTKTLILDGLRVDSVHGNRTPAQREAAVRGFREGSVWILVVTEVLARGMDFRGVKVVVNYDFPQTVQSYIHRIGRTGRAGRPGTAITFFSDEDAPYLRTIANVLRASGCAVPEYMLEMKKPSKNLKRFRAKVPVKRKEVGGGGRDVARERGKKKREMVEASKKRKVRQGKEEKGKKAGEV</sequence>
<dbReference type="Gene3D" id="3.40.50.300">
    <property type="entry name" value="P-loop containing nucleotide triphosphate hydrolases"/>
    <property type="match status" value="2"/>
</dbReference>
<feature type="region of interest" description="Disordered" evidence="9">
    <location>
        <begin position="19"/>
        <end position="117"/>
    </location>
</feature>
<feature type="compositionally biased region" description="Acidic residues" evidence="9">
    <location>
        <begin position="205"/>
        <end position="214"/>
    </location>
</feature>
<accession>A0AAD9CX85</accession>
<dbReference type="InterPro" id="IPR014001">
    <property type="entry name" value="Helicase_ATP-bd"/>
</dbReference>
<organism evidence="12 13">
    <name type="scientific">Papiliotrema laurentii</name>
    <name type="common">Cryptococcus laurentii</name>
    <dbReference type="NCBI Taxonomy" id="5418"/>
    <lineage>
        <taxon>Eukaryota</taxon>
        <taxon>Fungi</taxon>
        <taxon>Dikarya</taxon>
        <taxon>Basidiomycota</taxon>
        <taxon>Agaricomycotina</taxon>
        <taxon>Tremellomycetes</taxon>
        <taxon>Tremellales</taxon>
        <taxon>Rhynchogastremaceae</taxon>
        <taxon>Papiliotrema</taxon>
    </lineage>
</organism>
<dbReference type="PANTHER" id="PTHR47959">
    <property type="entry name" value="ATP-DEPENDENT RNA HELICASE RHLE-RELATED"/>
    <property type="match status" value="1"/>
</dbReference>
<feature type="domain" description="Helicase C-terminal" evidence="11">
    <location>
        <begin position="427"/>
        <end position="589"/>
    </location>
</feature>
<evidence type="ECO:0000256" key="3">
    <source>
        <dbReference type="ARBA" id="ARBA00022801"/>
    </source>
</evidence>
<evidence type="ECO:0000256" key="7">
    <source>
        <dbReference type="ARBA" id="ARBA00024355"/>
    </source>
</evidence>
<dbReference type="SMART" id="SM00490">
    <property type="entry name" value="HELICc"/>
    <property type="match status" value="1"/>
</dbReference>
<proteinExistence type="inferred from homology"/>
<feature type="compositionally biased region" description="Acidic residues" evidence="9">
    <location>
        <begin position="310"/>
        <end position="325"/>
    </location>
</feature>
<dbReference type="GO" id="GO:0003724">
    <property type="term" value="F:RNA helicase activity"/>
    <property type="evidence" value="ECO:0007669"/>
    <property type="project" value="UniProtKB-EC"/>
</dbReference>
<evidence type="ECO:0000256" key="4">
    <source>
        <dbReference type="ARBA" id="ARBA00022806"/>
    </source>
</evidence>
<evidence type="ECO:0000313" key="12">
    <source>
        <dbReference type="EMBL" id="KAK1920781.1"/>
    </source>
</evidence>
<comment type="caution">
    <text evidence="12">The sequence shown here is derived from an EMBL/GenBank/DDBJ whole genome shotgun (WGS) entry which is preliminary data.</text>
</comment>
<comment type="similarity">
    <text evidence="7">Belongs to the DEAD box helicase family. DDX52/ROK1 subfamily.</text>
</comment>
<evidence type="ECO:0000256" key="8">
    <source>
        <dbReference type="ARBA" id="ARBA00047984"/>
    </source>
</evidence>
<dbReference type="InterPro" id="IPR027417">
    <property type="entry name" value="P-loop_NTPase"/>
</dbReference>
<evidence type="ECO:0000259" key="10">
    <source>
        <dbReference type="PROSITE" id="PS51192"/>
    </source>
</evidence>
<dbReference type="PANTHER" id="PTHR47959:SF15">
    <property type="entry name" value="RNA HELICASE"/>
    <property type="match status" value="1"/>
</dbReference>
<keyword evidence="5" id="KW-0067">ATP-binding</keyword>
<keyword evidence="13" id="KW-1185">Reference proteome</keyword>
<name>A0AAD9CX85_PAPLA</name>
<dbReference type="AlphaFoldDB" id="A0AAD9CX85"/>
<gene>
    <name evidence="12" type="ORF">DB88DRAFT_536675</name>
</gene>
<dbReference type="GO" id="GO:0005829">
    <property type="term" value="C:cytosol"/>
    <property type="evidence" value="ECO:0007669"/>
    <property type="project" value="TreeGrafter"/>
</dbReference>
<evidence type="ECO:0000256" key="2">
    <source>
        <dbReference type="ARBA" id="ARBA00022741"/>
    </source>
</evidence>
<feature type="compositionally biased region" description="Basic residues" evidence="9">
    <location>
        <begin position="30"/>
        <end position="39"/>
    </location>
</feature>
<dbReference type="CDD" id="cd00268">
    <property type="entry name" value="DEADc"/>
    <property type="match status" value="1"/>
</dbReference>
<feature type="compositionally biased region" description="Basic and acidic residues" evidence="9">
    <location>
        <begin position="606"/>
        <end position="619"/>
    </location>
</feature>
<protein>
    <recommendedName>
        <fullName evidence="1">RNA helicase</fullName>
        <ecNumber evidence="1">3.6.4.13</ecNumber>
    </recommendedName>
</protein>
<evidence type="ECO:0000256" key="5">
    <source>
        <dbReference type="ARBA" id="ARBA00022840"/>
    </source>
</evidence>
<keyword evidence="4 12" id="KW-0347">Helicase</keyword>
<evidence type="ECO:0000256" key="9">
    <source>
        <dbReference type="SAM" id="MobiDB-lite"/>
    </source>
</evidence>
<dbReference type="CDD" id="cd18787">
    <property type="entry name" value="SF2_C_DEAD"/>
    <property type="match status" value="1"/>
</dbReference>
<reference evidence="12" key="1">
    <citation type="submission" date="2023-02" db="EMBL/GenBank/DDBJ databases">
        <title>Identification and recombinant expression of a fungal hydrolase from Papiliotrema laurentii that hydrolyzes apple cutin and clears colloidal polyester polyurethane.</title>
        <authorList>
            <consortium name="DOE Joint Genome Institute"/>
            <person name="Roman V.A."/>
            <person name="Bojanowski C."/>
            <person name="Crable B.R."/>
            <person name="Wagner D.N."/>
            <person name="Hung C.S."/>
            <person name="Nadeau L.J."/>
            <person name="Schratz L."/>
            <person name="Haridas S."/>
            <person name="Pangilinan J."/>
            <person name="Lipzen A."/>
            <person name="Na H."/>
            <person name="Yan M."/>
            <person name="Ng V."/>
            <person name="Grigoriev I.V."/>
            <person name="Spatafora J.W."/>
            <person name="Barlow D."/>
            <person name="Biffinger J."/>
            <person name="Kelley-Loughnane N."/>
            <person name="Varaljay V.A."/>
            <person name="Crookes-Goodson W.J."/>
        </authorList>
    </citation>
    <scope>NUCLEOTIDE SEQUENCE</scope>
    <source>
        <strain evidence="12">5307AH</strain>
    </source>
</reference>
<feature type="region of interest" description="Disordered" evidence="9">
    <location>
        <begin position="197"/>
        <end position="224"/>
    </location>
</feature>
<dbReference type="SUPFAM" id="SSF52540">
    <property type="entry name" value="P-loop containing nucleoside triphosphate hydrolases"/>
    <property type="match status" value="1"/>
</dbReference>
<dbReference type="InterPro" id="IPR011545">
    <property type="entry name" value="DEAD/DEAH_box_helicase_dom"/>
</dbReference>
<dbReference type="Proteomes" id="UP001182556">
    <property type="component" value="Unassembled WGS sequence"/>
</dbReference>
<evidence type="ECO:0000259" key="11">
    <source>
        <dbReference type="PROSITE" id="PS51194"/>
    </source>
</evidence>
<dbReference type="Pfam" id="PF00271">
    <property type="entry name" value="Helicase_C"/>
    <property type="match status" value="1"/>
</dbReference>
<evidence type="ECO:0000256" key="1">
    <source>
        <dbReference type="ARBA" id="ARBA00012552"/>
    </source>
</evidence>
<dbReference type="PROSITE" id="PS51194">
    <property type="entry name" value="HELICASE_CTER"/>
    <property type="match status" value="1"/>
</dbReference>
<dbReference type="InterPro" id="IPR044742">
    <property type="entry name" value="DEAD/DEAH_RhlB"/>
</dbReference>
<dbReference type="EMBL" id="JAODAN010000012">
    <property type="protein sequence ID" value="KAK1920781.1"/>
    <property type="molecule type" value="Genomic_DNA"/>
</dbReference>
<feature type="region of interest" description="Disordered" evidence="9">
    <location>
        <begin position="606"/>
        <end position="650"/>
    </location>
</feature>
<feature type="compositionally biased region" description="Acidic residues" evidence="9">
    <location>
        <begin position="289"/>
        <end position="303"/>
    </location>
</feature>
<feature type="domain" description="Helicase ATP-binding" evidence="10">
    <location>
        <begin position="162"/>
        <end position="415"/>
    </location>
</feature>
<dbReference type="GO" id="GO:0003723">
    <property type="term" value="F:RNA binding"/>
    <property type="evidence" value="ECO:0007669"/>
    <property type="project" value="UniProtKB-KW"/>
</dbReference>
<dbReference type="InterPro" id="IPR050079">
    <property type="entry name" value="DEAD_box_RNA_helicase"/>
</dbReference>
<dbReference type="PROSITE" id="PS51192">
    <property type="entry name" value="HELICASE_ATP_BIND_1"/>
    <property type="match status" value="1"/>
</dbReference>